<feature type="transmembrane region" description="Helical" evidence="12">
    <location>
        <begin position="412"/>
        <end position="434"/>
    </location>
</feature>
<evidence type="ECO:0000313" key="14">
    <source>
        <dbReference type="Proteomes" id="UP000694546"/>
    </source>
</evidence>
<sequence length="597" mass="63904">MPGDLPAVGSFVAADYVVFALMLLVSAAVGVYYAWVDRSQGSTGDFLMGGRSLTAVPVSLSLTAGFMSAITVLASPAEVYRYGAVFGLVGLSYIFTVVVTSEIFLPVFYRLAITSTYEYLELRFNRATRLMGTVLFIVQTVLYTGIVIYAPALALNQVTGMDLWGAVVSTGIVCTFYCTLGGLKAVVWTDVFQVGVMLAGFMAVIIRSVLLQGGIGPIIQHSQQGGRLNLWDFDMNPLRRHTFWTLTVGGTFVWVSVYGINQAQVQRYLSCKTITHARMALYLNLIGLWVVLVCSVISGLCLYSVYKSCDPWTTGQVTALDQLMPYLVMDILRSYPGVPGLFVAAAYSGSLSTVSSSINALTAVTVEDLIRPHIDLSEKHLSWASKGLSLLYGALCIAMAAIASLMGGVLQAAITIFGIIGGPLLGLFTLGILFPFANSKGAVLGLLSGLVVALWVGIGAQIYPPPAAMSRPLDLSTAGCNFSTGFSNWSSTALPPPHSPFTRESTFSPESTTLPVLADSWYSVSYMYFSPIGTLTALTVGVVVSLLSGTRNPSSELEVAGRTRNFDLTKNEARKMGNTNLAFSDVELDLTKGHVTT</sequence>
<evidence type="ECO:0000256" key="5">
    <source>
        <dbReference type="ARBA" id="ARBA00022692"/>
    </source>
</evidence>
<feature type="transmembrane region" description="Helical" evidence="12">
    <location>
        <begin position="526"/>
        <end position="547"/>
    </location>
</feature>
<evidence type="ECO:0000256" key="4">
    <source>
        <dbReference type="ARBA" id="ARBA00022475"/>
    </source>
</evidence>
<keyword evidence="6 12" id="KW-1133">Transmembrane helix</keyword>
<keyword evidence="3" id="KW-0813">Transport</keyword>
<evidence type="ECO:0000313" key="13">
    <source>
        <dbReference type="Ensembl" id="ENSGMOP00000007181.2"/>
    </source>
</evidence>
<evidence type="ECO:0000256" key="10">
    <source>
        <dbReference type="ARBA" id="ARBA00023201"/>
    </source>
</evidence>
<evidence type="ECO:0000256" key="8">
    <source>
        <dbReference type="ARBA" id="ARBA00023065"/>
    </source>
</evidence>
<keyword evidence="14" id="KW-1185">Reference proteome</keyword>
<feature type="transmembrane region" description="Helical" evidence="12">
    <location>
        <begin position="130"/>
        <end position="151"/>
    </location>
</feature>
<feature type="transmembrane region" description="Helical" evidence="12">
    <location>
        <begin position="195"/>
        <end position="221"/>
    </location>
</feature>
<reference evidence="13" key="1">
    <citation type="submission" date="2025-08" db="UniProtKB">
        <authorList>
            <consortium name="Ensembl"/>
        </authorList>
    </citation>
    <scope>IDENTIFICATION</scope>
</reference>
<dbReference type="PROSITE" id="PS50283">
    <property type="entry name" value="NA_SOLUT_SYMP_3"/>
    <property type="match status" value="1"/>
</dbReference>
<dbReference type="GO" id="GO:0005886">
    <property type="term" value="C:plasma membrane"/>
    <property type="evidence" value="ECO:0007669"/>
    <property type="project" value="UniProtKB-SubCell"/>
</dbReference>
<evidence type="ECO:0000256" key="2">
    <source>
        <dbReference type="ARBA" id="ARBA00006434"/>
    </source>
</evidence>
<dbReference type="Pfam" id="PF00474">
    <property type="entry name" value="SSF"/>
    <property type="match status" value="1"/>
</dbReference>
<feature type="transmembrane region" description="Helical" evidence="12">
    <location>
        <begin position="441"/>
        <end position="463"/>
    </location>
</feature>
<reference evidence="13" key="2">
    <citation type="submission" date="2025-09" db="UniProtKB">
        <authorList>
            <consortium name="Ensembl"/>
        </authorList>
    </citation>
    <scope>IDENTIFICATION</scope>
</reference>
<evidence type="ECO:0000256" key="3">
    <source>
        <dbReference type="ARBA" id="ARBA00022448"/>
    </source>
</evidence>
<dbReference type="InterPro" id="IPR051163">
    <property type="entry name" value="Sodium:Solute_Symporter_SSF"/>
</dbReference>
<feature type="transmembrane region" description="Helical" evidence="12">
    <location>
        <begin position="163"/>
        <end position="183"/>
    </location>
</feature>
<dbReference type="PANTHER" id="PTHR42985:SF10">
    <property type="entry name" value="SODIUM-COUPLED MONOCARBOXYLATE TRANSPORTER 1"/>
    <property type="match status" value="1"/>
</dbReference>
<keyword evidence="8" id="KW-0406">Ion transport</keyword>
<evidence type="ECO:0000256" key="7">
    <source>
        <dbReference type="ARBA" id="ARBA00023053"/>
    </source>
</evidence>
<feature type="transmembrane region" description="Helical" evidence="12">
    <location>
        <begin position="16"/>
        <end position="35"/>
    </location>
</feature>
<dbReference type="GO" id="GO:0070062">
    <property type="term" value="C:extracellular exosome"/>
    <property type="evidence" value="ECO:0007669"/>
    <property type="project" value="TreeGrafter"/>
</dbReference>
<evidence type="ECO:0000256" key="11">
    <source>
        <dbReference type="RuleBase" id="RU362091"/>
    </source>
</evidence>
<dbReference type="PANTHER" id="PTHR42985">
    <property type="entry name" value="SODIUM-COUPLED MONOCARBOXYLATE TRANSPORTER"/>
    <property type="match status" value="1"/>
</dbReference>
<keyword evidence="9 12" id="KW-0472">Membrane</keyword>
<keyword evidence="5 12" id="KW-0812">Transmembrane</keyword>
<feature type="transmembrane region" description="Helical" evidence="12">
    <location>
        <begin position="55"/>
        <end position="74"/>
    </location>
</feature>
<feature type="transmembrane region" description="Helical" evidence="12">
    <location>
        <begin position="241"/>
        <end position="260"/>
    </location>
</feature>
<dbReference type="Gene3D" id="1.20.1730.10">
    <property type="entry name" value="Sodium/glucose cotransporter"/>
    <property type="match status" value="1"/>
</dbReference>
<dbReference type="NCBIfam" id="TIGR00813">
    <property type="entry name" value="sss"/>
    <property type="match status" value="1"/>
</dbReference>
<keyword evidence="7" id="KW-0915">Sodium</keyword>
<dbReference type="GeneTree" id="ENSGT00940000155166"/>
<feature type="transmembrane region" description="Helical" evidence="12">
    <location>
        <begin position="387"/>
        <end position="406"/>
    </location>
</feature>
<accession>A0A8C5F5N1</accession>
<organism evidence="13 14">
    <name type="scientific">Gadus morhua</name>
    <name type="common">Atlantic cod</name>
    <dbReference type="NCBI Taxonomy" id="8049"/>
    <lineage>
        <taxon>Eukaryota</taxon>
        <taxon>Metazoa</taxon>
        <taxon>Chordata</taxon>
        <taxon>Craniata</taxon>
        <taxon>Vertebrata</taxon>
        <taxon>Euteleostomi</taxon>
        <taxon>Actinopterygii</taxon>
        <taxon>Neopterygii</taxon>
        <taxon>Teleostei</taxon>
        <taxon>Neoteleostei</taxon>
        <taxon>Acanthomorphata</taxon>
        <taxon>Zeiogadaria</taxon>
        <taxon>Gadariae</taxon>
        <taxon>Gadiformes</taxon>
        <taxon>Gadoidei</taxon>
        <taxon>Gadidae</taxon>
        <taxon>Gadus</taxon>
    </lineage>
</organism>
<dbReference type="AlphaFoldDB" id="A0A8C5F5N1"/>
<protein>
    <submittedName>
        <fullName evidence="13">Solute carrier family 5 member 8</fullName>
    </submittedName>
</protein>
<evidence type="ECO:0000256" key="6">
    <source>
        <dbReference type="ARBA" id="ARBA00022989"/>
    </source>
</evidence>
<dbReference type="InterPro" id="IPR001734">
    <property type="entry name" value="Na/solute_symporter"/>
</dbReference>
<dbReference type="Proteomes" id="UP000694546">
    <property type="component" value="Chromosome 19"/>
</dbReference>
<keyword evidence="10" id="KW-0739">Sodium transport</keyword>
<evidence type="ECO:0000256" key="9">
    <source>
        <dbReference type="ARBA" id="ARBA00023136"/>
    </source>
</evidence>
<dbReference type="GO" id="GO:0005343">
    <property type="term" value="F:organic acid:sodium symporter activity"/>
    <property type="evidence" value="ECO:0007669"/>
    <property type="project" value="TreeGrafter"/>
</dbReference>
<keyword evidence="4" id="KW-1003">Cell membrane</keyword>
<evidence type="ECO:0000256" key="12">
    <source>
        <dbReference type="SAM" id="Phobius"/>
    </source>
</evidence>
<name>A0A8C5F5N1_GADMO</name>
<dbReference type="Ensembl" id="ENSGMOT00000007385.2">
    <property type="protein sequence ID" value="ENSGMOP00000007181.2"/>
    <property type="gene ID" value="ENSGMOG00000006734.2"/>
</dbReference>
<comment type="similarity">
    <text evidence="2 11">Belongs to the sodium:solute symporter (SSF) (TC 2.A.21) family.</text>
</comment>
<comment type="subcellular location">
    <subcellularLocation>
        <location evidence="1">Cell membrane</location>
        <topology evidence="1">Multi-pass membrane protein</topology>
    </subcellularLocation>
</comment>
<proteinExistence type="inferred from homology"/>
<feature type="transmembrane region" description="Helical" evidence="12">
    <location>
        <begin position="80"/>
        <end position="109"/>
    </location>
</feature>
<dbReference type="InterPro" id="IPR038377">
    <property type="entry name" value="Na/Glc_symporter_sf"/>
</dbReference>
<dbReference type="GO" id="GO:0015730">
    <property type="term" value="P:propanoate transmembrane transport"/>
    <property type="evidence" value="ECO:0007669"/>
    <property type="project" value="TreeGrafter"/>
</dbReference>
<feature type="transmembrane region" description="Helical" evidence="12">
    <location>
        <begin position="341"/>
        <end position="366"/>
    </location>
</feature>
<evidence type="ECO:0000256" key="1">
    <source>
        <dbReference type="ARBA" id="ARBA00004651"/>
    </source>
</evidence>
<gene>
    <name evidence="13" type="primary">SLC5A8</name>
</gene>
<feature type="transmembrane region" description="Helical" evidence="12">
    <location>
        <begin position="281"/>
        <end position="306"/>
    </location>
</feature>